<protein>
    <submittedName>
        <fullName evidence="1">Aspartyl-phosphate phosphatase Spo0E family protein</fullName>
    </submittedName>
</protein>
<dbReference type="InterPro" id="IPR036638">
    <property type="entry name" value="HLH_DNA-bd_sf"/>
</dbReference>
<gene>
    <name evidence="1" type="ORF">P6P90_07175</name>
</gene>
<dbReference type="InterPro" id="IPR018540">
    <property type="entry name" value="Spo0E-like"/>
</dbReference>
<proteinExistence type="predicted"/>
<dbReference type="Proteomes" id="UP001218246">
    <property type="component" value="Unassembled WGS sequence"/>
</dbReference>
<dbReference type="PANTHER" id="PTHR41263">
    <property type="entry name" value="ASPARTYL-PHOSPHATE PHOSPHATASE YISI"/>
    <property type="match status" value="1"/>
</dbReference>
<dbReference type="RefSeq" id="WP_245999788.1">
    <property type="nucleotide sequence ID" value="NZ_JARRRY010000009.1"/>
</dbReference>
<reference evidence="1 2" key="1">
    <citation type="submission" date="2023-04" db="EMBL/GenBank/DDBJ databases">
        <title>Ectobacillus antri isolated from activated sludge.</title>
        <authorList>
            <person name="Yan P."/>
            <person name="Liu X."/>
        </authorList>
    </citation>
    <scope>NUCLEOTIDE SEQUENCE [LARGE SCALE GENOMIC DNA]</scope>
    <source>
        <strain evidence="1 2">C18H</strain>
    </source>
</reference>
<organism evidence="1 2">
    <name type="scientific">Ectobacillus antri</name>
    <dbReference type="NCBI Taxonomy" id="2486280"/>
    <lineage>
        <taxon>Bacteria</taxon>
        <taxon>Bacillati</taxon>
        <taxon>Bacillota</taxon>
        <taxon>Bacilli</taxon>
        <taxon>Bacillales</taxon>
        <taxon>Bacillaceae</taxon>
        <taxon>Ectobacillus</taxon>
    </lineage>
</organism>
<dbReference type="Gene3D" id="4.10.280.10">
    <property type="entry name" value="Helix-loop-helix DNA-binding domain"/>
    <property type="match status" value="1"/>
</dbReference>
<dbReference type="EMBL" id="JARULN010000004">
    <property type="protein sequence ID" value="MDG5753753.1"/>
    <property type="molecule type" value="Genomic_DNA"/>
</dbReference>
<dbReference type="InterPro" id="IPR053028">
    <property type="entry name" value="Spo0E-like_phosphatase"/>
</dbReference>
<sequence length="95" mass="11261">MRDKVMFAARRKHKMDKLLLEIKMKQERMIQIGLSKGFNNPETIEASQSLDVLILQYQIHKEKLDKSWDIRDSFLRIRDQFSKASIQSLLASLLR</sequence>
<dbReference type="PANTHER" id="PTHR41263:SF1">
    <property type="entry name" value="ASPARTYL-PHOSPHATE PHOSPHATASE YISI"/>
    <property type="match status" value="1"/>
</dbReference>
<dbReference type="InterPro" id="IPR037208">
    <property type="entry name" value="Spo0E-like_sf"/>
</dbReference>
<dbReference type="Pfam" id="PF09388">
    <property type="entry name" value="SpoOE-like"/>
    <property type="match status" value="1"/>
</dbReference>
<evidence type="ECO:0000313" key="1">
    <source>
        <dbReference type="EMBL" id="MDG5753753.1"/>
    </source>
</evidence>
<comment type="caution">
    <text evidence="1">The sequence shown here is derived from an EMBL/GenBank/DDBJ whole genome shotgun (WGS) entry which is preliminary data.</text>
</comment>
<accession>A0ABT6H4N7</accession>
<evidence type="ECO:0000313" key="2">
    <source>
        <dbReference type="Proteomes" id="UP001218246"/>
    </source>
</evidence>
<name>A0ABT6H4N7_9BACI</name>
<dbReference type="SUPFAM" id="SSF140500">
    <property type="entry name" value="BAS1536-like"/>
    <property type="match status" value="1"/>
</dbReference>
<keyword evidence="2" id="KW-1185">Reference proteome</keyword>